<feature type="compositionally biased region" description="Basic residues" evidence="1">
    <location>
        <begin position="115"/>
        <end position="126"/>
    </location>
</feature>
<feature type="region of interest" description="Disordered" evidence="1">
    <location>
        <begin position="1"/>
        <end position="126"/>
    </location>
</feature>
<dbReference type="EMBL" id="JAGYWB010000016">
    <property type="protein sequence ID" value="KAI0496575.1"/>
    <property type="molecule type" value="Genomic_DNA"/>
</dbReference>
<feature type="compositionally biased region" description="Basic and acidic residues" evidence="1">
    <location>
        <begin position="74"/>
        <end position="85"/>
    </location>
</feature>
<feature type="compositionally biased region" description="Low complexity" evidence="1">
    <location>
        <begin position="62"/>
        <end position="73"/>
    </location>
</feature>
<reference evidence="2" key="1">
    <citation type="journal article" date="2022" name="Front. Genet.">
        <title>Chromosome-Scale Assembly of the Dendrobium nobile Genome Provides Insights Into the Molecular Mechanism of the Biosynthesis of the Medicinal Active Ingredient of Dendrobium.</title>
        <authorList>
            <person name="Xu Q."/>
            <person name="Niu S.-C."/>
            <person name="Li K.-L."/>
            <person name="Zheng P.-J."/>
            <person name="Zhang X.-J."/>
            <person name="Jia Y."/>
            <person name="Liu Y."/>
            <person name="Niu Y.-X."/>
            <person name="Yu L.-H."/>
            <person name="Chen D.-F."/>
            <person name="Zhang G.-Q."/>
        </authorList>
    </citation>
    <scope>NUCLEOTIDE SEQUENCE</scope>
    <source>
        <tissue evidence="2">Leaf</tissue>
    </source>
</reference>
<gene>
    <name evidence="2" type="ORF">KFK09_022895</name>
</gene>
<evidence type="ECO:0000313" key="3">
    <source>
        <dbReference type="Proteomes" id="UP000829196"/>
    </source>
</evidence>
<organism evidence="2 3">
    <name type="scientific">Dendrobium nobile</name>
    <name type="common">Orchid</name>
    <dbReference type="NCBI Taxonomy" id="94219"/>
    <lineage>
        <taxon>Eukaryota</taxon>
        <taxon>Viridiplantae</taxon>
        <taxon>Streptophyta</taxon>
        <taxon>Embryophyta</taxon>
        <taxon>Tracheophyta</taxon>
        <taxon>Spermatophyta</taxon>
        <taxon>Magnoliopsida</taxon>
        <taxon>Liliopsida</taxon>
        <taxon>Asparagales</taxon>
        <taxon>Orchidaceae</taxon>
        <taxon>Epidendroideae</taxon>
        <taxon>Malaxideae</taxon>
        <taxon>Dendrobiinae</taxon>
        <taxon>Dendrobium</taxon>
    </lineage>
</organism>
<proteinExistence type="predicted"/>
<comment type="caution">
    <text evidence="2">The sequence shown here is derived from an EMBL/GenBank/DDBJ whole genome shotgun (WGS) entry which is preliminary data.</text>
</comment>
<evidence type="ECO:0000256" key="1">
    <source>
        <dbReference type="SAM" id="MobiDB-lite"/>
    </source>
</evidence>
<evidence type="ECO:0000313" key="2">
    <source>
        <dbReference type="EMBL" id="KAI0496575.1"/>
    </source>
</evidence>
<name>A0A8T3AR54_DENNO</name>
<dbReference type="AlphaFoldDB" id="A0A8T3AR54"/>
<protein>
    <submittedName>
        <fullName evidence="2">Uncharacterized protein</fullName>
    </submittedName>
</protein>
<accession>A0A8T3AR54</accession>
<feature type="compositionally biased region" description="Polar residues" evidence="1">
    <location>
        <begin position="13"/>
        <end position="29"/>
    </location>
</feature>
<dbReference type="Proteomes" id="UP000829196">
    <property type="component" value="Unassembled WGS sequence"/>
</dbReference>
<sequence length="126" mass="14492">MEDQKTPNRRFFRQQTEGQKTANLLQKNCTENRENPTEFSPQTATEQQPPYGIGNREEKQWEPSIQPQEPSSQPREHQPAQEKKGQCIGKPASSGNKRPKHGNNKSPREIEETRRKPRGSMGKRKG</sequence>
<feature type="compositionally biased region" description="Polar residues" evidence="1">
    <location>
        <begin position="37"/>
        <end position="48"/>
    </location>
</feature>
<keyword evidence="3" id="KW-1185">Reference proteome</keyword>